<evidence type="ECO:0000313" key="9">
    <source>
        <dbReference type="EMBL" id="TQM66647.1"/>
    </source>
</evidence>
<dbReference type="SUPFAM" id="SSF47203">
    <property type="entry name" value="Acyl-CoA dehydrogenase C-terminal domain-like"/>
    <property type="match status" value="1"/>
</dbReference>
<keyword evidence="3 5" id="KW-0285">Flavoprotein</keyword>
<evidence type="ECO:0000256" key="5">
    <source>
        <dbReference type="RuleBase" id="RU362125"/>
    </source>
</evidence>
<sequence>MSSVSTAEPGTGTGDHVAALESVIDTVIAPNAAEVDRGGTYPRAGIEALGKSGLLALTSAPEVGGPGAGLGAAAHVVERLAGVCGSTAMVVLMHYAATSVIEAHGPEDLRRAIAGGGHLTTLAFSEAGSRSHFWAPVGTATAEGGMVRLRAQKSWVTAAGEADTYVWSSRPLDGPGAMTLWTVPSNAAGLTVQGPFDGLGLRGNASNPIAAEDVQIPVSAMLGGDGSGMDIALHTILPTFLVLNAAFSVGVMESLTDLALQHLTRTKLTHLGEILADQPVARADFARLRIRADEAKAFLHDTLGALQAERADAALRVLQVKAVAAEAASEVADGVMRLCGGSAFRKELGVERRFRDALAARVMAPTTEALRDFVARACLGRPLLDGARDGEGA</sequence>
<evidence type="ECO:0000256" key="2">
    <source>
        <dbReference type="ARBA" id="ARBA00009347"/>
    </source>
</evidence>
<evidence type="ECO:0000259" key="6">
    <source>
        <dbReference type="Pfam" id="PF00441"/>
    </source>
</evidence>
<evidence type="ECO:0000259" key="7">
    <source>
        <dbReference type="Pfam" id="PF02770"/>
    </source>
</evidence>
<dbReference type="CDD" id="cd00567">
    <property type="entry name" value="ACAD"/>
    <property type="match status" value="1"/>
</dbReference>
<dbReference type="Pfam" id="PF00441">
    <property type="entry name" value="Acyl-CoA_dh_1"/>
    <property type="match status" value="1"/>
</dbReference>
<dbReference type="Gene3D" id="1.20.140.10">
    <property type="entry name" value="Butyryl-CoA Dehydrogenase, subunit A, domain 3"/>
    <property type="match status" value="1"/>
</dbReference>
<keyword evidence="5" id="KW-0560">Oxidoreductase</keyword>
<keyword evidence="10" id="KW-1185">Reference proteome</keyword>
<dbReference type="AlphaFoldDB" id="A0A543I7V0"/>
<dbReference type="Proteomes" id="UP000316706">
    <property type="component" value="Unassembled WGS sequence"/>
</dbReference>
<evidence type="ECO:0000313" key="10">
    <source>
        <dbReference type="Proteomes" id="UP000316706"/>
    </source>
</evidence>
<evidence type="ECO:0000256" key="4">
    <source>
        <dbReference type="ARBA" id="ARBA00022827"/>
    </source>
</evidence>
<dbReference type="GO" id="GO:0016627">
    <property type="term" value="F:oxidoreductase activity, acting on the CH-CH group of donors"/>
    <property type="evidence" value="ECO:0007669"/>
    <property type="project" value="InterPro"/>
</dbReference>
<gene>
    <name evidence="9" type="ORF">FHX41_0228</name>
</gene>
<evidence type="ECO:0000259" key="8">
    <source>
        <dbReference type="Pfam" id="PF02771"/>
    </source>
</evidence>
<dbReference type="InterPro" id="IPR009075">
    <property type="entry name" value="AcylCo_DH/oxidase_C"/>
</dbReference>
<dbReference type="InterPro" id="IPR052547">
    <property type="entry name" value="Mito_Isobutyryl-CoADH"/>
</dbReference>
<dbReference type="InterPro" id="IPR006091">
    <property type="entry name" value="Acyl-CoA_Oxase/DH_mid-dom"/>
</dbReference>
<protein>
    <submittedName>
        <fullName evidence="9">Alkylation response protein AidB-like acyl-CoA dehydrogenase</fullName>
    </submittedName>
</protein>
<name>A0A543I7V0_9ACTN</name>
<reference evidence="9 10" key="1">
    <citation type="submission" date="2019-06" db="EMBL/GenBank/DDBJ databases">
        <title>Sequencing the genomes of 1000 actinobacteria strains.</title>
        <authorList>
            <person name="Klenk H.-P."/>
        </authorList>
    </citation>
    <scope>NUCLEOTIDE SEQUENCE [LARGE SCALE GENOMIC DNA]</scope>
    <source>
        <strain evidence="9 10">DSM 45043</strain>
    </source>
</reference>
<organism evidence="9 10">
    <name type="scientific">Actinomadura hallensis</name>
    <dbReference type="NCBI Taxonomy" id="337895"/>
    <lineage>
        <taxon>Bacteria</taxon>
        <taxon>Bacillati</taxon>
        <taxon>Actinomycetota</taxon>
        <taxon>Actinomycetes</taxon>
        <taxon>Streptosporangiales</taxon>
        <taxon>Thermomonosporaceae</taxon>
        <taxon>Actinomadura</taxon>
    </lineage>
</organism>
<keyword evidence="4 5" id="KW-0274">FAD</keyword>
<dbReference type="InterPro" id="IPR013786">
    <property type="entry name" value="AcylCoA_DH/ox_N"/>
</dbReference>
<dbReference type="InterPro" id="IPR037069">
    <property type="entry name" value="AcylCoA_DH/ox_N_sf"/>
</dbReference>
<dbReference type="Pfam" id="PF02771">
    <property type="entry name" value="Acyl-CoA_dh_N"/>
    <property type="match status" value="1"/>
</dbReference>
<dbReference type="GO" id="GO:0050660">
    <property type="term" value="F:flavin adenine dinucleotide binding"/>
    <property type="evidence" value="ECO:0007669"/>
    <property type="project" value="InterPro"/>
</dbReference>
<dbReference type="InterPro" id="IPR036250">
    <property type="entry name" value="AcylCo_DH-like_C"/>
</dbReference>
<evidence type="ECO:0000256" key="1">
    <source>
        <dbReference type="ARBA" id="ARBA00001974"/>
    </source>
</evidence>
<comment type="cofactor">
    <cofactor evidence="1 5">
        <name>FAD</name>
        <dbReference type="ChEBI" id="CHEBI:57692"/>
    </cofactor>
</comment>
<dbReference type="Pfam" id="PF02770">
    <property type="entry name" value="Acyl-CoA_dh_M"/>
    <property type="match status" value="1"/>
</dbReference>
<feature type="domain" description="Acyl-CoA dehydrogenase/oxidase C-terminal" evidence="6">
    <location>
        <begin position="226"/>
        <end position="378"/>
    </location>
</feature>
<feature type="domain" description="Acyl-CoA dehydrogenase/oxidase N-terminal" evidence="8">
    <location>
        <begin position="20"/>
        <end position="111"/>
    </location>
</feature>
<dbReference type="InterPro" id="IPR009100">
    <property type="entry name" value="AcylCoA_DH/oxidase_NM_dom_sf"/>
</dbReference>
<dbReference type="PANTHER" id="PTHR43831:SF1">
    <property type="entry name" value="ISOBUTYRYL-COA DEHYDROGENASE, MITOCHONDRIAL"/>
    <property type="match status" value="1"/>
</dbReference>
<dbReference type="InterPro" id="IPR046373">
    <property type="entry name" value="Acyl-CoA_Oxase/DH_mid-dom_sf"/>
</dbReference>
<dbReference type="OrthoDB" id="2986495at2"/>
<dbReference type="Gene3D" id="1.10.540.10">
    <property type="entry name" value="Acyl-CoA dehydrogenase/oxidase, N-terminal domain"/>
    <property type="match status" value="1"/>
</dbReference>
<evidence type="ECO:0000256" key="3">
    <source>
        <dbReference type="ARBA" id="ARBA00022630"/>
    </source>
</evidence>
<dbReference type="PIRSF" id="PIRSF016578">
    <property type="entry name" value="HsaA"/>
    <property type="match status" value="1"/>
</dbReference>
<dbReference type="PANTHER" id="PTHR43831">
    <property type="entry name" value="ISOBUTYRYL-COA DEHYDROGENASE"/>
    <property type="match status" value="1"/>
</dbReference>
<comment type="caution">
    <text evidence="9">The sequence shown here is derived from an EMBL/GenBank/DDBJ whole genome shotgun (WGS) entry which is preliminary data.</text>
</comment>
<dbReference type="SUPFAM" id="SSF56645">
    <property type="entry name" value="Acyl-CoA dehydrogenase NM domain-like"/>
    <property type="match status" value="1"/>
</dbReference>
<comment type="similarity">
    <text evidence="2 5">Belongs to the acyl-CoA dehydrogenase family.</text>
</comment>
<accession>A0A543I7V0</accession>
<dbReference type="EMBL" id="VFPO01000001">
    <property type="protein sequence ID" value="TQM66647.1"/>
    <property type="molecule type" value="Genomic_DNA"/>
</dbReference>
<feature type="domain" description="Acyl-CoA oxidase/dehydrogenase middle" evidence="7">
    <location>
        <begin position="122"/>
        <end position="214"/>
    </location>
</feature>
<dbReference type="Gene3D" id="2.40.110.10">
    <property type="entry name" value="Butyryl-CoA Dehydrogenase, subunit A, domain 2"/>
    <property type="match status" value="1"/>
</dbReference>
<proteinExistence type="inferred from homology"/>
<dbReference type="RefSeq" id="WP_141965759.1">
    <property type="nucleotide sequence ID" value="NZ_VFPO01000001.1"/>
</dbReference>